<accession>A0A7W5JVN0</accession>
<dbReference type="AlphaFoldDB" id="A0A7W5JVN0"/>
<dbReference type="EMBL" id="JACHZG010000001">
    <property type="protein sequence ID" value="MBB3327180.1"/>
    <property type="molecule type" value="Genomic_DNA"/>
</dbReference>
<dbReference type="GO" id="GO:0071949">
    <property type="term" value="F:FAD binding"/>
    <property type="evidence" value="ECO:0007669"/>
    <property type="project" value="InterPro"/>
</dbReference>
<dbReference type="InterPro" id="IPR007024">
    <property type="entry name" value="BLUF_domain"/>
</dbReference>
<dbReference type="SUPFAM" id="SSF54975">
    <property type="entry name" value="Acylphosphatase/BLUF domain-like"/>
    <property type="match status" value="1"/>
</dbReference>
<keyword evidence="3" id="KW-1185">Reference proteome</keyword>
<dbReference type="GO" id="GO:0009882">
    <property type="term" value="F:blue light photoreceptor activity"/>
    <property type="evidence" value="ECO:0007669"/>
    <property type="project" value="InterPro"/>
</dbReference>
<protein>
    <recommendedName>
        <fullName evidence="1">BLUF domain-containing protein</fullName>
    </recommendedName>
</protein>
<evidence type="ECO:0000313" key="3">
    <source>
        <dbReference type="Proteomes" id="UP000565572"/>
    </source>
</evidence>
<dbReference type="PROSITE" id="PS50925">
    <property type="entry name" value="BLUF"/>
    <property type="match status" value="1"/>
</dbReference>
<sequence length="144" mass="16054">MIFCTVYVSVAAEPWDQADLTALLAQSRTANAAVDVTGLLLYRDDVFMQVLEGEEEVVRALYRRIAADPRHHDVANIWVAHAPRRRFPDWSMGFRHLEHDELALEGHRDLLAKPLELGRLGRRDAVARVLAHVAPSGPDGAPVS</sequence>
<dbReference type="Gene3D" id="3.30.70.100">
    <property type="match status" value="1"/>
</dbReference>
<name>A0A7W5JVN0_9ACTN</name>
<reference evidence="2 3" key="1">
    <citation type="submission" date="2020-08" db="EMBL/GenBank/DDBJ databases">
        <title>Sequencing the genomes of 1000 actinobacteria strains.</title>
        <authorList>
            <person name="Klenk H.-P."/>
        </authorList>
    </citation>
    <scope>NUCLEOTIDE SEQUENCE [LARGE SCALE GENOMIC DNA]</scope>
    <source>
        <strain evidence="2 3">DSM 11053</strain>
    </source>
</reference>
<dbReference type="InterPro" id="IPR036046">
    <property type="entry name" value="Acylphosphatase-like_dom_sf"/>
</dbReference>
<dbReference type="SMART" id="SM01034">
    <property type="entry name" value="BLUF"/>
    <property type="match status" value="1"/>
</dbReference>
<organism evidence="2 3">
    <name type="scientific">Microlunatus antarcticus</name>
    <dbReference type="NCBI Taxonomy" id="53388"/>
    <lineage>
        <taxon>Bacteria</taxon>
        <taxon>Bacillati</taxon>
        <taxon>Actinomycetota</taxon>
        <taxon>Actinomycetes</taxon>
        <taxon>Propionibacteriales</taxon>
        <taxon>Propionibacteriaceae</taxon>
        <taxon>Microlunatus</taxon>
    </lineage>
</organism>
<proteinExistence type="predicted"/>
<dbReference type="RefSeq" id="WP_183338231.1">
    <property type="nucleotide sequence ID" value="NZ_JACHZG010000001.1"/>
</dbReference>
<comment type="caution">
    <text evidence="2">The sequence shown here is derived from an EMBL/GenBank/DDBJ whole genome shotgun (WGS) entry which is preliminary data.</text>
</comment>
<evidence type="ECO:0000313" key="2">
    <source>
        <dbReference type="EMBL" id="MBB3327180.1"/>
    </source>
</evidence>
<gene>
    <name evidence="2" type="ORF">FHX39_002124</name>
</gene>
<feature type="domain" description="BLUF" evidence="1">
    <location>
        <begin position="2"/>
        <end position="93"/>
    </location>
</feature>
<evidence type="ECO:0000259" key="1">
    <source>
        <dbReference type="PROSITE" id="PS50925"/>
    </source>
</evidence>
<dbReference type="Pfam" id="PF04940">
    <property type="entry name" value="BLUF"/>
    <property type="match status" value="1"/>
</dbReference>
<dbReference type="Proteomes" id="UP000565572">
    <property type="component" value="Unassembled WGS sequence"/>
</dbReference>